<feature type="signal peptide" evidence="2">
    <location>
        <begin position="1"/>
        <end position="21"/>
    </location>
</feature>
<keyword evidence="1" id="KW-0472">Membrane</keyword>
<sequence>MSPLMTLTIVAFLLLADLNNAERVLGAYVFQRHGDRTAKAWPPTKLTGLRYSQEYMTGTFFHDRYISANSSYQIDGISTDIVNLAQVTASAPQDNVIDNSGEGFLQGLYPPIGSISMETLRNGSIIEVPLNGYQLIPLSDVQSGSGSEDNTWLQSTSSCSKAQVSSSDYSNSKSYESLLLTTRGLYQSLEPLVNETFSPSELSYKNAYTIWDLLHVALIHNSTANFPSSTILTDSVMQELLVLANQHEFNLAYNTSDPIRAIAGMTLAGEVLTALNETITSGGKSKLNIQFGAYASFLSYFGLAELSNVNVNFTGIPDYASSMAWELVTDDEGTEIPATSDIRVRFVFHNGTGIEGSTQLQAYALFGQSTVELPWAQFVDGTKKIAIQSQEEWCKACGNSTGICASSSGAGDISPSNSSAGCPSGGGMSLGVAGVIGALVALGVLVGLLILSMMVFGLRFGPKSALAGIHRGSDVSTASVMKTTVV</sequence>
<evidence type="ECO:0000313" key="3">
    <source>
        <dbReference type="EMBL" id="KAJ5392362.1"/>
    </source>
</evidence>
<dbReference type="GO" id="GO:0016791">
    <property type="term" value="F:phosphatase activity"/>
    <property type="evidence" value="ECO:0007669"/>
    <property type="project" value="TreeGrafter"/>
</dbReference>
<accession>A0A9X0B8S5</accession>
<evidence type="ECO:0000313" key="4">
    <source>
        <dbReference type="Proteomes" id="UP001147747"/>
    </source>
</evidence>
<evidence type="ECO:0000256" key="2">
    <source>
        <dbReference type="SAM" id="SignalP"/>
    </source>
</evidence>
<dbReference type="Proteomes" id="UP001147747">
    <property type="component" value="Unassembled WGS sequence"/>
</dbReference>
<keyword evidence="1" id="KW-0812">Transmembrane</keyword>
<evidence type="ECO:0008006" key="5">
    <source>
        <dbReference type="Google" id="ProtNLM"/>
    </source>
</evidence>
<evidence type="ECO:0000256" key="1">
    <source>
        <dbReference type="SAM" id="Phobius"/>
    </source>
</evidence>
<proteinExistence type="predicted"/>
<keyword evidence="4" id="KW-1185">Reference proteome</keyword>
<keyword evidence="2" id="KW-0732">Signal</keyword>
<dbReference type="GeneID" id="81371469"/>
<dbReference type="Gene3D" id="3.40.50.1240">
    <property type="entry name" value="Phosphoglycerate mutase-like"/>
    <property type="match status" value="1"/>
</dbReference>
<organism evidence="3 4">
    <name type="scientific">Penicillium cosmopolitanum</name>
    <dbReference type="NCBI Taxonomy" id="1131564"/>
    <lineage>
        <taxon>Eukaryota</taxon>
        <taxon>Fungi</taxon>
        <taxon>Dikarya</taxon>
        <taxon>Ascomycota</taxon>
        <taxon>Pezizomycotina</taxon>
        <taxon>Eurotiomycetes</taxon>
        <taxon>Eurotiomycetidae</taxon>
        <taxon>Eurotiales</taxon>
        <taxon>Aspergillaceae</taxon>
        <taxon>Penicillium</taxon>
    </lineage>
</organism>
<dbReference type="AlphaFoldDB" id="A0A9X0B8S5"/>
<feature type="transmembrane region" description="Helical" evidence="1">
    <location>
        <begin position="430"/>
        <end position="456"/>
    </location>
</feature>
<dbReference type="InterPro" id="IPR050645">
    <property type="entry name" value="Histidine_acid_phosphatase"/>
</dbReference>
<dbReference type="PANTHER" id="PTHR11567">
    <property type="entry name" value="ACID PHOSPHATASE-RELATED"/>
    <property type="match status" value="1"/>
</dbReference>
<dbReference type="SUPFAM" id="SSF53254">
    <property type="entry name" value="Phosphoglycerate mutase-like"/>
    <property type="match status" value="1"/>
</dbReference>
<feature type="chain" id="PRO_5040747734" description="Histidine phosphatase superfamily" evidence="2">
    <location>
        <begin position="22"/>
        <end position="486"/>
    </location>
</feature>
<comment type="caution">
    <text evidence="3">The sequence shown here is derived from an EMBL/GenBank/DDBJ whole genome shotgun (WGS) entry which is preliminary data.</text>
</comment>
<protein>
    <recommendedName>
        <fullName evidence="5">Histidine phosphatase superfamily</fullName>
    </recommendedName>
</protein>
<gene>
    <name evidence="3" type="ORF">N7509_007852</name>
</gene>
<reference evidence="3" key="2">
    <citation type="journal article" date="2023" name="IMA Fungus">
        <title>Comparative genomic study of the Penicillium genus elucidates a diverse pangenome and 15 lateral gene transfer events.</title>
        <authorList>
            <person name="Petersen C."/>
            <person name="Sorensen T."/>
            <person name="Nielsen M.R."/>
            <person name="Sondergaard T.E."/>
            <person name="Sorensen J.L."/>
            <person name="Fitzpatrick D.A."/>
            <person name="Frisvad J.C."/>
            <person name="Nielsen K.L."/>
        </authorList>
    </citation>
    <scope>NUCLEOTIDE SEQUENCE</scope>
    <source>
        <strain evidence="3">IBT 29677</strain>
    </source>
</reference>
<dbReference type="PANTHER" id="PTHR11567:SF142">
    <property type="entry name" value="PHOSPHOGLYCERATE MUTASE-LIKE PROTEIN"/>
    <property type="match status" value="1"/>
</dbReference>
<dbReference type="OrthoDB" id="258392at2759"/>
<name>A0A9X0B8S5_9EURO</name>
<dbReference type="RefSeq" id="XP_056488040.1">
    <property type="nucleotide sequence ID" value="XM_056632489.1"/>
</dbReference>
<keyword evidence="1" id="KW-1133">Transmembrane helix</keyword>
<dbReference type="EMBL" id="JAPZBU010000008">
    <property type="protein sequence ID" value="KAJ5392362.1"/>
    <property type="molecule type" value="Genomic_DNA"/>
</dbReference>
<dbReference type="InterPro" id="IPR029033">
    <property type="entry name" value="His_PPase_superfam"/>
</dbReference>
<reference evidence="3" key="1">
    <citation type="submission" date="2022-12" db="EMBL/GenBank/DDBJ databases">
        <authorList>
            <person name="Petersen C."/>
        </authorList>
    </citation>
    <scope>NUCLEOTIDE SEQUENCE</scope>
    <source>
        <strain evidence="3">IBT 29677</strain>
    </source>
</reference>